<evidence type="ECO:0000313" key="1">
    <source>
        <dbReference type="EMBL" id="MPC95711.1"/>
    </source>
</evidence>
<proteinExistence type="predicted"/>
<protein>
    <submittedName>
        <fullName evidence="1">Uncharacterized protein</fullName>
    </submittedName>
</protein>
<gene>
    <name evidence="1" type="ORF">E2C01_090935</name>
</gene>
<sequence length="47" mass="5038">MDRLSHHLHHPLLLPVCHAGDKEPSGGGGCPSCHRDGPSCLLFPRAQ</sequence>
<keyword evidence="2" id="KW-1185">Reference proteome</keyword>
<dbReference type="Proteomes" id="UP000324222">
    <property type="component" value="Unassembled WGS sequence"/>
</dbReference>
<name>A0A5B7JCN9_PORTR</name>
<dbReference type="AlphaFoldDB" id="A0A5B7JCN9"/>
<evidence type="ECO:0000313" key="2">
    <source>
        <dbReference type="Proteomes" id="UP000324222"/>
    </source>
</evidence>
<reference evidence="1 2" key="1">
    <citation type="submission" date="2019-05" db="EMBL/GenBank/DDBJ databases">
        <title>Another draft genome of Portunus trituberculatus and its Hox gene families provides insights of decapod evolution.</title>
        <authorList>
            <person name="Jeong J.-H."/>
            <person name="Song I."/>
            <person name="Kim S."/>
            <person name="Choi T."/>
            <person name="Kim D."/>
            <person name="Ryu S."/>
            <person name="Kim W."/>
        </authorList>
    </citation>
    <scope>NUCLEOTIDE SEQUENCE [LARGE SCALE GENOMIC DNA]</scope>
    <source>
        <tissue evidence="1">Muscle</tissue>
    </source>
</reference>
<comment type="caution">
    <text evidence="1">The sequence shown here is derived from an EMBL/GenBank/DDBJ whole genome shotgun (WGS) entry which is preliminary data.</text>
</comment>
<accession>A0A5B7JCN9</accession>
<organism evidence="1 2">
    <name type="scientific">Portunus trituberculatus</name>
    <name type="common">Swimming crab</name>
    <name type="synonym">Neptunus trituberculatus</name>
    <dbReference type="NCBI Taxonomy" id="210409"/>
    <lineage>
        <taxon>Eukaryota</taxon>
        <taxon>Metazoa</taxon>
        <taxon>Ecdysozoa</taxon>
        <taxon>Arthropoda</taxon>
        <taxon>Crustacea</taxon>
        <taxon>Multicrustacea</taxon>
        <taxon>Malacostraca</taxon>
        <taxon>Eumalacostraca</taxon>
        <taxon>Eucarida</taxon>
        <taxon>Decapoda</taxon>
        <taxon>Pleocyemata</taxon>
        <taxon>Brachyura</taxon>
        <taxon>Eubrachyura</taxon>
        <taxon>Portunoidea</taxon>
        <taxon>Portunidae</taxon>
        <taxon>Portuninae</taxon>
        <taxon>Portunus</taxon>
    </lineage>
</organism>
<dbReference type="EMBL" id="VSRR010103260">
    <property type="protein sequence ID" value="MPC95711.1"/>
    <property type="molecule type" value="Genomic_DNA"/>
</dbReference>